<dbReference type="PANTHER" id="PTHR40588:SF1">
    <property type="entry name" value="MRNA INTERFERASE TOXIN YAFQ"/>
    <property type="match status" value="1"/>
</dbReference>
<dbReference type="GO" id="GO:0006415">
    <property type="term" value="P:translational termination"/>
    <property type="evidence" value="ECO:0007669"/>
    <property type="project" value="TreeGrafter"/>
</dbReference>
<evidence type="ECO:0000313" key="2">
    <source>
        <dbReference type="EMBL" id="OGE25320.1"/>
    </source>
</evidence>
<dbReference type="AlphaFoldDB" id="A0A1F5J9X2"/>
<sequence>MQIVYRKQFAKHLKQRIKPFPSLYKKFKERVELFVQSPDNPMLQDHQLKGEIIRFRAFSVTGDIRIIYQKEKDYIYFVDIGTHNQVY</sequence>
<evidence type="ECO:0008006" key="4">
    <source>
        <dbReference type="Google" id="ProtNLM"/>
    </source>
</evidence>
<protein>
    <recommendedName>
        <fullName evidence="4">Plasmid stabilization protein</fullName>
    </recommendedName>
</protein>
<dbReference type="GO" id="GO:0006402">
    <property type="term" value="P:mRNA catabolic process"/>
    <property type="evidence" value="ECO:0007669"/>
    <property type="project" value="TreeGrafter"/>
</dbReference>
<dbReference type="Pfam" id="PF15738">
    <property type="entry name" value="YafQ_toxin"/>
    <property type="match status" value="1"/>
</dbReference>
<dbReference type="InterPro" id="IPR004386">
    <property type="entry name" value="Toxin_YafQ-like"/>
</dbReference>
<organism evidence="2 3">
    <name type="scientific">Candidatus Daviesbacteria bacterium RIFCSPHIGHO2_02_FULL_39_12</name>
    <dbReference type="NCBI Taxonomy" id="1797770"/>
    <lineage>
        <taxon>Bacteria</taxon>
        <taxon>Candidatus Daviesiibacteriota</taxon>
    </lineage>
</organism>
<gene>
    <name evidence="2" type="ORF">A3C26_00630</name>
</gene>
<reference evidence="2 3" key="1">
    <citation type="journal article" date="2016" name="Nat. Commun.">
        <title>Thousands of microbial genomes shed light on interconnected biogeochemical processes in an aquifer system.</title>
        <authorList>
            <person name="Anantharaman K."/>
            <person name="Brown C.T."/>
            <person name="Hug L.A."/>
            <person name="Sharon I."/>
            <person name="Castelle C.J."/>
            <person name="Probst A.J."/>
            <person name="Thomas B.C."/>
            <person name="Singh A."/>
            <person name="Wilkins M.J."/>
            <person name="Karaoz U."/>
            <person name="Brodie E.L."/>
            <person name="Williams K.H."/>
            <person name="Hubbard S.S."/>
            <person name="Banfield J.F."/>
        </authorList>
    </citation>
    <scope>NUCLEOTIDE SEQUENCE [LARGE SCALE GENOMIC DNA]</scope>
</reference>
<dbReference type="NCBIfam" id="TIGR02385">
    <property type="entry name" value="RelE_StbE"/>
    <property type="match status" value="1"/>
</dbReference>
<dbReference type="Proteomes" id="UP000177042">
    <property type="component" value="Unassembled WGS sequence"/>
</dbReference>
<keyword evidence="1" id="KW-1277">Toxin-antitoxin system</keyword>
<dbReference type="InterPro" id="IPR035093">
    <property type="entry name" value="RelE/ParE_toxin_dom_sf"/>
</dbReference>
<dbReference type="SUPFAM" id="SSF143011">
    <property type="entry name" value="RelE-like"/>
    <property type="match status" value="1"/>
</dbReference>
<dbReference type="Gene3D" id="3.30.2310.20">
    <property type="entry name" value="RelE-like"/>
    <property type="match status" value="1"/>
</dbReference>
<dbReference type="GO" id="GO:0004521">
    <property type="term" value="F:RNA endonuclease activity"/>
    <property type="evidence" value="ECO:0007669"/>
    <property type="project" value="TreeGrafter"/>
</dbReference>
<dbReference type="EMBL" id="MFCX01000028">
    <property type="protein sequence ID" value="OGE25320.1"/>
    <property type="molecule type" value="Genomic_DNA"/>
</dbReference>
<evidence type="ECO:0000256" key="1">
    <source>
        <dbReference type="ARBA" id="ARBA00022649"/>
    </source>
</evidence>
<dbReference type="PANTHER" id="PTHR40588">
    <property type="entry name" value="MRNA INTERFERASE TOXIN YAFQ"/>
    <property type="match status" value="1"/>
</dbReference>
<dbReference type="InterPro" id="IPR007712">
    <property type="entry name" value="RelE/ParE_toxin"/>
</dbReference>
<proteinExistence type="predicted"/>
<comment type="caution">
    <text evidence="2">The sequence shown here is derived from an EMBL/GenBank/DDBJ whole genome shotgun (WGS) entry which is preliminary data.</text>
</comment>
<evidence type="ECO:0000313" key="3">
    <source>
        <dbReference type="Proteomes" id="UP000177042"/>
    </source>
</evidence>
<name>A0A1F5J9X2_9BACT</name>
<accession>A0A1F5J9X2</accession>